<dbReference type="SMART" id="SM00320">
    <property type="entry name" value="WD40"/>
    <property type="match status" value="5"/>
</dbReference>
<dbReference type="InterPro" id="IPR039241">
    <property type="entry name" value="Rrp9-like"/>
</dbReference>
<dbReference type="Pfam" id="PF00400">
    <property type="entry name" value="WD40"/>
    <property type="match status" value="4"/>
</dbReference>
<dbReference type="PROSITE" id="PS50082">
    <property type="entry name" value="WD_REPEATS_2"/>
    <property type="match status" value="2"/>
</dbReference>
<dbReference type="FunFam" id="2.130.10.10:FF:000644">
    <property type="entry name" value="Rrp9p"/>
    <property type="match status" value="1"/>
</dbReference>
<accession>A0A1E5R539</accession>
<dbReference type="PANTHER" id="PTHR19865:SF0">
    <property type="entry name" value="U3 SMALL NUCLEOLAR RNA-INTERACTING PROTEIN 2"/>
    <property type="match status" value="1"/>
</dbReference>
<dbReference type="PANTHER" id="PTHR19865">
    <property type="entry name" value="U3 SMALL NUCLEOLAR RNA INTERACTING PROTEIN 2"/>
    <property type="match status" value="1"/>
</dbReference>
<sequence length="574" mass="65037">MAITDRKRKRSSKPSRAEKSDSAPARSAVNDEDITDPSSGEESADEQEDSVEDVEDELESDDEFEGENPADKRRRLAKQYLSNLQQEANKIVTENVTDERGQPNQEIDDYNNFDAADLEREIIQSRLKQDVAEQEGKVYKFVADHLSLKNAKSTFTRVGQKNLTGLSCYQPMAIDNTFSIEDTNKRQRLYAYTVSKDLQLTKYDITDFNKRPQVMKSVKGGKEFAPTEPLKTEYNNNSEGHYDEILSVAACPNGRYVVTGGRDRKLIVWSTEALAPMKVLPTKDRRGQVMGLAFRKNSDQLYAACADYKVRTYAINQFAQLEILYGHQDHVVDVSALAMERCVTVGAGDKTVMLWKIADESRLTFRGGNEDPDRLKKKWLKNNEGKTEKDCPHFYTENYIDCCSMIDDSHFVTGSDNGSISLWSTSKKKPIFTMRTAHGILPKIKGNQISAETNKEKRNLQLQGQNLTKPYWITSIYAIPYSNVFVSGSFNGSLKLWKLSEDLREFELLKEFTNAKGVITKIQVVTSGPPNKETYRILCTVAKEHRLGRWISNVPKARNGLYSVVIEQNVSKGK</sequence>
<dbReference type="InterPro" id="IPR036322">
    <property type="entry name" value="WD40_repeat_dom_sf"/>
</dbReference>
<evidence type="ECO:0000313" key="8">
    <source>
        <dbReference type="Proteomes" id="UP000095728"/>
    </source>
</evidence>
<dbReference type="InterPro" id="IPR001680">
    <property type="entry name" value="WD40_rpt"/>
</dbReference>
<dbReference type="EMBL" id="LPNM01000010">
    <property type="protein sequence ID" value="OEJ82011.1"/>
    <property type="molecule type" value="Genomic_DNA"/>
</dbReference>
<feature type="compositionally biased region" description="Acidic residues" evidence="6">
    <location>
        <begin position="42"/>
        <end position="68"/>
    </location>
</feature>
<evidence type="ECO:0000256" key="6">
    <source>
        <dbReference type="SAM" id="MobiDB-lite"/>
    </source>
</evidence>
<feature type="region of interest" description="Disordered" evidence="6">
    <location>
        <begin position="1"/>
        <end position="73"/>
    </location>
</feature>
<evidence type="ECO:0000256" key="3">
    <source>
        <dbReference type="ARBA" id="ARBA00022737"/>
    </source>
</evidence>
<proteinExistence type="predicted"/>
<dbReference type="InterPro" id="IPR015943">
    <property type="entry name" value="WD40/YVTN_repeat-like_dom_sf"/>
</dbReference>
<dbReference type="Gene3D" id="2.130.10.10">
    <property type="entry name" value="YVTN repeat-like/Quinoprotein amine dehydrogenase"/>
    <property type="match status" value="1"/>
</dbReference>
<evidence type="ECO:0000256" key="1">
    <source>
        <dbReference type="ARBA" id="ARBA00004123"/>
    </source>
</evidence>
<dbReference type="PROSITE" id="PS50294">
    <property type="entry name" value="WD_REPEATS_REGION"/>
    <property type="match status" value="1"/>
</dbReference>
<dbReference type="FunCoup" id="A0A1E5R539">
    <property type="interactions" value="1084"/>
</dbReference>
<dbReference type="OrthoDB" id="189968at2759"/>
<comment type="caution">
    <text evidence="7">The sequence shown here is derived from an EMBL/GenBank/DDBJ whole genome shotgun (WGS) entry which is preliminary data.</text>
</comment>
<dbReference type="AlphaFoldDB" id="A0A1E5R539"/>
<keyword evidence="2 5" id="KW-0853">WD repeat</keyword>
<organism evidence="7 8">
    <name type="scientific">Hanseniaspora osmophila</name>
    <dbReference type="NCBI Taxonomy" id="56408"/>
    <lineage>
        <taxon>Eukaryota</taxon>
        <taxon>Fungi</taxon>
        <taxon>Dikarya</taxon>
        <taxon>Ascomycota</taxon>
        <taxon>Saccharomycotina</taxon>
        <taxon>Saccharomycetes</taxon>
        <taxon>Saccharomycodales</taxon>
        <taxon>Saccharomycodaceae</taxon>
        <taxon>Hanseniaspora</taxon>
    </lineage>
</organism>
<dbReference type="InParanoid" id="A0A1E5R539"/>
<reference evidence="8" key="1">
    <citation type="journal article" date="2016" name="Genome Announc.">
        <title>Genome sequences of three species of Hanseniaspora isolated from spontaneous wine fermentations.</title>
        <authorList>
            <person name="Sternes P.R."/>
            <person name="Lee D."/>
            <person name="Kutyna D.R."/>
            <person name="Borneman A.R."/>
        </authorList>
    </citation>
    <scope>NUCLEOTIDE SEQUENCE [LARGE SCALE GENOMIC DNA]</scope>
    <source>
        <strain evidence="8">AWRI3579</strain>
    </source>
</reference>
<feature type="compositionally biased region" description="Basic residues" evidence="6">
    <location>
        <begin position="1"/>
        <end position="13"/>
    </location>
</feature>
<dbReference type="GO" id="GO:0034511">
    <property type="term" value="F:U3 snoRNA binding"/>
    <property type="evidence" value="ECO:0007669"/>
    <property type="project" value="InterPro"/>
</dbReference>
<protein>
    <submittedName>
        <fullName evidence="7">Ribosomal RNA-processing protein 9</fullName>
    </submittedName>
</protein>
<keyword evidence="4" id="KW-0539">Nucleus</keyword>
<dbReference type="GO" id="GO:0032040">
    <property type="term" value="C:small-subunit processome"/>
    <property type="evidence" value="ECO:0007669"/>
    <property type="project" value="TreeGrafter"/>
</dbReference>
<gene>
    <name evidence="7" type="ORF">AWRI3579_g3641</name>
</gene>
<evidence type="ECO:0000256" key="5">
    <source>
        <dbReference type="PROSITE-ProRule" id="PRU00221"/>
    </source>
</evidence>
<dbReference type="STRING" id="56408.A0A1E5R539"/>
<evidence type="ECO:0000256" key="2">
    <source>
        <dbReference type="ARBA" id="ARBA00022574"/>
    </source>
</evidence>
<feature type="repeat" description="WD" evidence="5">
    <location>
        <begin position="238"/>
        <end position="279"/>
    </location>
</feature>
<name>A0A1E5R539_9ASCO</name>
<keyword evidence="3" id="KW-0677">Repeat</keyword>
<evidence type="ECO:0000313" key="7">
    <source>
        <dbReference type="EMBL" id="OEJ82011.1"/>
    </source>
</evidence>
<feature type="repeat" description="WD" evidence="5">
    <location>
        <begin position="324"/>
        <end position="365"/>
    </location>
</feature>
<keyword evidence="8" id="KW-1185">Reference proteome</keyword>
<evidence type="ECO:0000256" key="4">
    <source>
        <dbReference type="ARBA" id="ARBA00023242"/>
    </source>
</evidence>
<dbReference type="SUPFAM" id="SSF50978">
    <property type="entry name" value="WD40 repeat-like"/>
    <property type="match status" value="1"/>
</dbReference>
<comment type="subcellular location">
    <subcellularLocation>
        <location evidence="1">Nucleus</location>
    </subcellularLocation>
</comment>
<dbReference type="Proteomes" id="UP000095728">
    <property type="component" value="Unassembled WGS sequence"/>
</dbReference>